<feature type="transmembrane region" description="Helical" evidence="6">
    <location>
        <begin position="330"/>
        <end position="351"/>
    </location>
</feature>
<organism evidence="8 9">
    <name type="scientific">Macrophomina phaseolina</name>
    <dbReference type="NCBI Taxonomy" id="35725"/>
    <lineage>
        <taxon>Eukaryota</taxon>
        <taxon>Fungi</taxon>
        <taxon>Dikarya</taxon>
        <taxon>Ascomycota</taxon>
        <taxon>Pezizomycotina</taxon>
        <taxon>Dothideomycetes</taxon>
        <taxon>Dothideomycetes incertae sedis</taxon>
        <taxon>Botryosphaeriales</taxon>
        <taxon>Botryosphaeriaceae</taxon>
        <taxon>Macrophomina</taxon>
    </lineage>
</organism>
<proteinExistence type="predicted"/>
<dbReference type="PANTHER" id="PTHR43341:SF6">
    <property type="entry name" value="AMINO ACID TRANSPORTER (EUROFUNG)"/>
    <property type="match status" value="1"/>
</dbReference>
<evidence type="ECO:0000256" key="6">
    <source>
        <dbReference type="SAM" id="Phobius"/>
    </source>
</evidence>
<gene>
    <name evidence="8" type="ORF">B0J12DRAFT_451982</name>
</gene>
<feature type="transmembrane region" description="Helical" evidence="6">
    <location>
        <begin position="181"/>
        <end position="200"/>
    </location>
</feature>
<feature type="compositionally biased region" description="Basic and acidic residues" evidence="5">
    <location>
        <begin position="1"/>
        <end position="16"/>
    </location>
</feature>
<feature type="transmembrane region" description="Helical" evidence="6">
    <location>
        <begin position="379"/>
        <end position="396"/>
    </location>
</feature>
<dbReference type="InterPro" id="IPR050524">
    <property type="entry name" value="APC_YAT"/>
</dbReference>
<dbReference type="Proteomes" id="UP000774617">
    <property type="component" value="Unassembled WGS sequence"/>
</dbReference>
<protein>
    <submittedName>
        <fullName evidence="8">General amino acid permease</fullName>
    </submittedName>
</protein>
<sequence>MAPKEEALSKHPHQSEDTSAEPSDVAIGEVVHDAEVLQRHLTPRQVQFFAIGGAIGTALFVTIGYGLLHGGAGSLLIAFILQSRIVALINSCLAEMTIFMPVSAAFIQHADVWVDKAWGFMAGWNFFIFEALLIPFEITAFDLILTFWSDEIPSAAIITACIVLYGLTNVLAVKYFGEAEFWLAIGKIFLVVLLFSFTFVTMCGGNPQRHAYGFSNWTKPHPFLEHLSTGDLGRFQGFLSALWQAAFIVVGPEYIATCAGETQNPRKTLRSAFKQVYWRFGVFFVGGALCVGIIIPADDASLVSTFSAGHTGTGASSPFVMAMRNMKVEVLPHIVNALLLTSVYSAGNCYVYTTCRSLHSLASSGHAPEIFTRTTKNGVPFNALLVALAFACLSYLKLNSGSMKVLTWLTNLITGGQIVTYIVIALNYIFFHRALTAQRLDRAALPYRGWLQPYAAWVALVWMVLVELFYGHAVFLDGNWDIGSFFSSYTMAFLACCTFTGWKVCRRTRFVRPAEADLVWARPAVERHEAQFAEMRPGGGGAGWRGLWGLRRRGAADKSDA</sequence>
<keyword evidence="2 6" id="KW-0812">Transmembrane</keyword>
<comment type="subcellular location">
    <subcellularLocation>
        <location evidence="1">Membrane</location>
        <topology evidence="1">Multi-pass membrane protein</topology>
    </subcellularLocation>
</comment>
<evidence type="ECO:0000256" key="3">
    <source>
        <dbReference type="ARBA" id="ARBA00022989"/>
    </source>
</evidence>
<keyword evidence="9" id="KW-1185">Reference proteome</keyword>
<evidence type="ECO:0000313" key="8">
    <source>
        <dbReference type="EMBL" id="KAH7054396.1"/>
    </source>
</evidence>
<dbReference type="PIRSF" id="PIRSF006060">
    <property type="entry name" value="AA_transporter"/>
    <property type="match status" value="1"/>
</dbReference>
<evidence type="ECO:0000256" key="2">
    <source>
        <dbReference type="ARBA" id="ARBA00022692"/>
    </source>
</evidence>
<feature type="transmembrane region" description="Helical" evidence="6">
    <location>
        <begin position="482"/>
        <end position="502"/>
    </location>
</feature>
<feature type="region of interest" description="Disordered" evidence="5">
    <location>
        <begin position="1"/>
        <end position="23"/>
    </location>
</feature>
<feature type="transmembrane region" description="Helical" evidence="6">
    <location>
        <begin position="88"/>
        <end position="107"/>
    </location>
</feature>
<evidence type="ECO:0000259" key="7">
    <source>
        <dbReference type="Pfam" id="PF00324"/>
    </source>
</evidence>
<evidence type="ECO:0000313" key="9">
    <source>
        <dbReference type="Proteomes" id="UP000774617"/>
    </source>
</evidence>
<evidence type="ECO:0000256" key="1">
    <source>
        <dbReference type="ARBA" id="ARBA00004141"/>
    </source>
</evidence>
<comment type="caution">
    <text evidence="8">The sequence shown here is derived from an EMBL/GenBank/DDBJ whole genome shotgun (WGS) entry which is preliminary data.</text>
</comment>
<keyword evidence="4 6" id="KW-0472">Membrane</keyword>
<feature type="transmembrane region" description="Helical" evidence="6">
    <location>
        <begin position="408"/>
        <end position="430"/>
    </location>
</feature>
<feature type="transmembrane region" description="Helical" evidence="6">
    <location>
        <begin position="48"/>
        <end position="81"/>
    </location>
</feature>
<dbReference type="InterPro" id="IPR004841">
    <property type="entry name" value="AA-permease/SLC12A_dom"/>
</dbReference>
<evidence type="ECO:0000256" key="4">
    <source>
        <dbReference type="ARBA" id="ARBA00023136"/>
    </source>
</evidence>
<reference evidence="8 9" key="1">
    <citation type="journal article" date="2021" name="Nat. Commun.">
        <title>Genetic determinants of endophytism in the Arabidopsis root mycobiome.</title>
        <authorList>
            <person name="Mesny F."/>
            <person name="Miyauchi S."/>
            <person name="Thiergart T."/>
            <person name="Pickel B."/>
            <person name="Atanasova L."/>
            <person name="Karlsson M."/>
            <person name="Huettel B."/>
            <person name="Barry K.W."/>
            <person name="Haridas S."/>
            <person name="Chen C."/>
            <person name="Bauer D."/>
            <person name="Andreopoulos W."/>
            <person name="Pangilinan J."/>
            <person name="LaButti K."/>
            <person name="Riley R."/>
            <person name="Lipzen A."/>
            <person name="Clum A."/>
            <person name="Drula E."/>
            <person name="Henrissat B."/>
            <person name="Kohler A."/>
            <person name="Grigoriev I.V."/>
            <person name="Martin F.M."/>
            <person name="Hacquard S."/>
        </authorList>
    </citation>
    <scope>NUCLEOTIDE SEQUENCE [LARGE SCALE GENOMIC DNA]</scope>
    <source>
        <strain evidence="8 9">MPI-SDFR-AT-0080</strain>
    </source>
</reference>
<accession>A0ABQ8GFH9</accession>
<dbReference type="Gene3D" id="1.20.1740.10">
    <property type="entry name" value="Amino acid/polyamine transporter I"/>
    <property type="match status" value="1"/>
</dbReference>
<keyword evidence="3 6" id="KW-1133">Transmembrane helix</keyword>
<evidence type="ECO:0000256" key="5">
    <source>
        <dbReference type="SAM" id="MobiDB-lite"/>
    </source>
</evidence>
<feature type="transmembrane region" description="Helical" evidence="6">
    <location>
        <begin position="155"/>
        <end position="175"/>
    </location>
</feature>
<dbReference type="PANTHER" id="PTHR43341">
    <property type="entry name" value="AMINO ACID PERMEASE"/>
    <property type="match status" value="1"/>
</dbReference>
<name>A0ABQ8GFH9_9PEZI</name>
<feature type="transmembrane region" description="Helical" evidence="6">
    <location>
        <begin position="451"/>
        <end position="470"/>
    </location>
</feature>
<dbReference type="Pfam" id="PF00324">
    <property type="entry name" value="AA_permease"/>
    <property type="match status" value="1"/>
</dbReference>
<dbReference type="EMBL" id="JAGTJR010000009">
    <property type="protein sequence ID" value="KAH7054396.1"/>
    <property type="molecule type" value="Genomic_DNA"/>
</dbReference>
<feature type="transmembrane region" description="Helical" evidence="6">
    <location>
        <begin position="276"/>
        <end position="297"/>
    </location>
</feature>
<feature type="domain" description="Amino acid permease/ SLC12A" evidence="7">
    <location>
        <begin position="46"/>
        <end position="510"/>
    </location>
</feature>
<feature type="transmembrane region" description="Helical" evidence="6">
    <location>
        <begin position="127"/>
        <end position="148"/>
    </location>
</feature>